<dbReference type="Proteomes" id="UP000579647">
    <property type="component" value="Unassembled WGS sequence"/>
</dbReference>
<keyword evidence="3" id="KW-1185">Reference proteome</keyword>
<dbReference type="PANTHER" id="PTHR43441">
    <property type="entry name" value="RIBOSOMAL-PROTEIN-SERINE ACETYLTRANSFERASE"/>
    <property type="match status" value="1"/>
</dbReference>
<evidence type="ECO:0000313" key="3">
    <source>
        <dbReference type="Proteomes" id="UP000579647"/>
    </source>
</evidence>
<evidence type="ECO:0000313" key="2">
    <source>
        <dbReference type="EMBL" id="MBB5493633.1"/>
    </source>
</evidence>
<feature type="domain" description="N-acetyltransferase" evidence="1">
    <location>
        <begin position="26"/>
        <end position="189"/>
    </location>
</feature>
<dbReference type="Gene3D" id="3.40.630.30">
    <property type="match status" value="1"/>
</dbReference>
<dbReference type="InterPro" id="IPR016181">
    <property type="entry name" value="Acyl_CoA_acyltransferase"/>
</dbReference>
<dbReference type="RefSeq" id="WP_184366800.1">
    <property type="nucleotide sequence ID" value="NZ_BAAAKM010000065.1"/>
</dbReference>
<protein>
    <submittedName>
        <fullName evidence="2">RimJ/RimL family protein N-acetyltransferase</fullName>
    </submittedName>
</protein>
<dbReference type="GO" id="GO:0005737">
    <property type="term" value="C:cytoplasm"/>
    <property type="evidence" value="ECO:0007669"/>
    <property type="project" value="TreeGrafter"/>
</dbReference>
<dbReference type="AlphaFoldDB" id="A0A840WDY5"/>
<dbReference type="GO" id="GO:1990189">
    <property type="term" value="F:protein N-terminal-serine acetyltransferase activity"/>
    <property type="evidence" value="ECO:0007669"/>
    <property type="project" value="TreeGrafter"/>
</dbReference>
<dbReference type="InterPro" id="IPR000182">
    <property type="entry name" value="GNAT_dom"/>
</dbReference>
<dbReference type="PROSITE" id="PS51186">
    <property type="entry name" value="GNAT"/>
    <property type="match status" value="1"/>
</dbReference>
<dbReference type="PANTHER" id="PTHR43441:SF11">
    <property type="entry name" value="RIBOSOMAL-PROTEIN-SERINE ACETYLTRANSFERASE"/>
    <property type="match status" value="1"/>
</dbReference>
<proteinExistence type="predicted"/>
<reference evidence="2 3" key="1">
    <citation type="submission" date="2020-08" db="EMBL/GenBank/DDBJ databases">
        <title>Sequencing the genomes of 1000 actinobacteria strains.</title>
        <authorList>
            <person name="Klenk H.-P."/>
        </authorList>
    </citation>
    <scope>NUCLEOTIDE SEQUENCE [LARGE SCALE GENOMIC DNA]</scope>
    <source>
        <strain evidence="2 3">DSM 44598</strain>
    </source>
</reference>
<accession>A0A840WDY5</accession>
<dbReference type="Pfam" id="PF13302">
    <property type="entry name" value="Acetyltransf_3"/>
    <property type="match status" value="1"/>
</dbReference>
<dbReference type="GO" id="GO:0008999">
    <property type="term" value="F:protein-N-terminal-alanine acetyltransferase activity"/>
    <property type="evidence" value="ECO:0007669"/>
    <property type="project" value="TreeGrafter"/>
</dbReference>
<dbReference type="InterPro" id="IPR051908">
    <property type="entry name" value="Ribosomal_N-acetyltransferase"/>
</dbReference>
<organism evidence="2 3">
    <name type="scientific">Nocardiopsis metallicus</name>
    <dbReference type="NCBI Taxonomy" id="179819"/>
    <lineage>
        <taxon>Bacteria</taxon>
        <taxon>Bacillati</taxon>
        <taxon>Actinomycetota</taxon>
        <taxon>Actinomycetes</taxon>
        <taxon>Streptosporangiales</taxon>
        <taxon>Nocardiopsidaceae</taxon>
        <taxon>Nocardiopsis</taxon>
    </lineage>
</organism>
<dbReference type="EMBL" id="JACHDO010000001">
    <property type="protein sequence ID" value="MBB5493633.1"/>
    <property type="molecule type" value="Genomic_DNA"/>
</dbReference>
<dbReference type="SUPFAM" id="SSF55729">
    <property type="entry name" value="Acyl-CoA N-acyltransferases (Nat)"/>
    <property type="match status" value="1"/>
</dbReference>
<name>A0A840WDY5_9ACTN</name>
<keyword evidence="2" id="KW-0808">Transferase</keyword>
<sequence length="218" mass="24056">MIADHFPPMGLRLNTPRLQLRMPSDTDLSQLAAAAVAGIHDPERMPFIVPWTDQTPRRLALGVIQHNWSAMASWTPEKWTFNAAVVHEGTVIGIQDLTGKDFAITRQVGTGSWLTRSHQGKGLGTEMRAAVLHLAFECLGADAAVTEVFETSEASRGVTRKLGYELDGSNLVAVRGQQVSEDRYRLTRENWEKHRTVPVTVEGLEPCLPYFGLGELPA</sequence>
<comment type="caution">
    <text evidence="2">The sequence shown here is derived from an EMBL/GenBank/DDBJ whole genome shotgun (WGS) entry which is preliminary data.</text>
</comment>
<gene>
    <name evidence="2" type="ORF">HNR07_004770</name>
</gene>
<evidence type="ECO:0000259" key="1">
    <source>
        <dbReference type="PROSITE" id="PS51186"/>
    </source>
</evidence>